<keyword evidence="3" id="KW-1185">Reference proteome</keyword>
<dbReference type="STRING" id="54.SAMN02745121_05444"/>
<dbReference type="Proteomes" id="UP000199400">
    <property type="component" value="Unassembled WGS sequence"/>
</dbReference>
<name>A0A1I2D950_9BACT</name>
<reference evidence="3" key="1">
    <citation type="submission" date="2016-10" db="EMBL/GenBank/DDBJ databases">
        <authorList>
            <person name="Varghese N."/>
            <person name="Submissions S."/>
        </authorList>
    </citation>
    <scope>NUCLEOTIDE SEQUENCE [LARGE SCALE GENOMIC DNA]</scope>
    <source>
        <strain evidence="3">ATCC 25963</strain>
    </source>
</reference>
<keyword evidence="1" id="KW-1133">Transmembrane helix</keyword>
<dbReference type="EMBL" id="FOMX01000019">
    <property type="protein sequence ID" value="SFE76643.1"/>
    <property type="molecule type" value="Genomic_DNA"/>
</dbReference>
<evidence type="ECO:0000256" key="1">
    <source>
        <dbReference type="SAM" id="Phobius"/>
    </source>
</evidence>
<dbReference type="AlphaFoldDB" id="A0A1I2D950"/>
<evidence type="ECO:0000313" key="2">
    <source>
        <dbReference type="EMBL" id="SFE76643.1"/>
    </source>
</evidence>
<dbReference type="RefSeq" id="WP_096328776.1">
    <property type="nucleotide sequence ID" value="NZ_FOMX01000019.1"/>
</dbReference>
<gene>
    <name evidence="2" type="ORF">SAMN02745121_05444</name>
</gene>
<feature type="transmembrane region" description="Helical" evidence="1">
    <location>
        <begin position="6"/>
        <end position="26"/>
    </location>
</feature>
<organism evidence="2 3">
    <name type="scientific">Nannocystis exedens</name>
    <dbReference type="NCBI Taxonomy" id="54"/>
    <lineage>
        <taxon>Bacteria</taxon>
        <taxon>Pseudomonadati</taxon>
        <taxon>Myxococcota</taxon>
        <taxon>Polyangia</taxon>
        <taxon>Nannocystales</taxon>
        <taxon>Nannocystaceae</taxon>
        <taxon>Nannocystis</taxon>
    </lineage>
</organism>
<protein>
    <recommendedName>
        <fullName evidence="4">DUF3592 domain-containing protein</fullName>
    </recommendedName>
</protein>
<accession>A0A1I2D950</accession>
<evidence type="ECO:0000313" key="3">
    <source>
        <dbReference type="Proteomes" id="UP000199400"/>
    </source>
</evidence>
<keyword evidence="1" id="KW-0472">Membrane</keyword>
<evidence type="ECO:0008006" key="4">
    <source>
        <dbReference type="Google" id="ProtNLM"/>
    </source>
</evidence>
<sequence length="122" mass="13620">MGEYLTIQNGIILYFSLAIPIALVIVMRRAGRQRRILRDGVQVPARVAGLRDTGARYNDAVVAELTLDIERPEPGQQPRQVVTEFTVPQLFTTRFQPGCEVVVRVDPTDSSRVVVDRKAMGI</sequence>
<keyword evidence="1" id="KW-0812">Transmembrane</keyword>
<proteinExistence type="predicted"/>